<dbReference type="InterPro" id="IPR029063">
    <property type="entry name" value="SAM-dependent_MTases_sf"/>
</dbReference>
<evidence type="ECO:0000256" key="1">
    <source>
        <dbReference type="ARBA" id="ARBA00008361"/>
    </source>
</evidence>
<sequence>MKQAHIDHGRSFDWGKASGAYAEYRDIYPPAFYEHLLARGVCGKGQNALDLGTGTGVLPRALYPYGAKWTGADISKNQIAEARRLSVAHGMDIRYIVSSAEALELPDESFDTVTACQCFMYFDNDEAARNICRMLKTGGRLMVLFMAWLPDESEMAAASEKLILKYNPNWTGCGMQRSDAKQPASTLPYFRLTYKEAYLTPVEFTRESWHGRLTACRGTAASMTPETLAAWEEAHKKLTTAFPERFVIPHWVTLAELTKK</sequence>
<dbReference type="SUPFAM" id="SSF53335">
    <property type="entry name" value="S-adenosyl-L-methionine-dependent methyltransferases"/>
    <property type="match status" value="1"/>
</dbReference>
<dbReference type="GO" id="GO:0032259">
    <property type="term" value="P:methylation"/>
    <property type="evidence" value="ECO:0007669"/>
    <property type="project" value="UniProtKB-KW"/>
</dbReference>
<dbReference type="Gene3D" id="3.40.50.150">
    <property type="entry name" value="Vaccinia Virus protein VP39"/>
    <property type="match status" value="1"/>
</dbReference>
<reference evidence="5" key="2">
    <citation type="journal article" date="2021" name="PeerJ">
        <title>Extensive microbial diversity within the chicken gut microbiome revealed by metagenomics and culture.</title>
        <authorList>
            <person name="Gilroy R."/>
            <person name="Ravi A."/>
            <person name="Getino M."/>
            <person name="Pursley I."/>
            <person name="Horton D.L."/>
            <person name="Alikhan N.F."/>
            <person name="Baker D."/>
            <person name="Gharbi K."/>
            <person name="Hall N."/>
            <person name="Watson M."/>
            <person name="Adriaenssens E.M."/>
            <person name="Foster-Nyarko E."/>
            <person name="Jarju S."/>
            <person name="Secka A."/>
            <person name="Antonio M."/>
            <person name="Oren A."/>
            <person name="Chaudhuri R.R."/>
            <person name="La Ragione R."/>
            <person name="Hildebrand F."/>
            <person name="Pallen M.J."/>
        </authorList>
    </citation>
    <scope>NUCLEOTIDE SEQUENCE</scope>
    <source>
        <strain evidence="5">CHK176-6737</strain>
    </source>
</reference>
<feature type="domain" description="Methyltransferase type 11" evidence="4">
    <location>
        <begin position="49"/>
        <end position="142"/>
    </location>
</feature>
<dbReference type="InterPro" id="IPR051052">
    <property type="entry name" value="Diverse_substrate_MTase"/>
</dbReference>
<proteinExistence type="inferred from homology"/>
<evidence type="ECO:0000313" key="5">
    <source>
        <dbReference type="EMBL" id="HIU69722.1"/>
    </source>
</evidence>
<dbReference type="PANTHER" id="PTHR44942:SF4">
    <property type="entry name" value="METHYLTRANSFERASE TYPE 11 DOMAIN-CONTAINING PROTEIN"/>
    <property type="match status" value="1"/>
</dbReference>
<protein>
    <submittedName>
        <fullName evidence="5">Class I SAM-dependent methyltransferase</fullName>
    </submittedName>
</protein>
<evidence type="ECO:0000259" key="4">
    <source>
        <dbReference type="Pfam" id="PF08241"/>
    </source>
</evidence>
<dbReference type="AlphaFoldDB" id="A0A9D1SNQ4"/>
<comment type="caution">
    <text evidence="5">The sequence shown here is derived from an EMBL/GenBank/DDBJ whole genome shotgun (WGS) entry which is preliminary data.</text>
</comment>
<accession>A0A9D1SNQ4</accession>
<keyword evidence="2 5" id="KW-0489">Methyltransferase</keyword>
<dbReference type="GO" id="GO:0008757">
    <property type="term" value="F:S-adenosylmethionine-dependent methyltransferase activity"/>
    <property type="evidence" value="ECO:0007669"/>
    <property type="project" value="InterPro"/>
</dbReference>
<dbReference type="EMBL" id="DVNM01000042">
    <property type="protein sequence ID" value="HIU69722.1"/>
    <property type="molecule type" value="Genomic_DNA"/>
</dbReference>
<dbReference type="InterPro" id="IPR013216">
    <property type="entry name" value="Methyltransf_11"/>
</dbReference>
<gene>
    <name evidence="5" type="ORF">IAD23_07190</name>
</gene>
<name>A0A9D1SNQ4_9FIRM</name>
<evidence type="ECO:0000256" key="2">
    <source>
        <dbReference type="ARBA" id="ARBA00022603"/>
    </source>
</evidence>
<keyword evidence="3" id="KW-0808">Transferase</keyword>
<evidence type="ECO:0000313" key="6">
    <source>
        <dbReference type="Proteomes" id="UP000824125"/>
    </source>
</evidence>
<dbReference type="CDD" id="cd02440">
    <property type="entry name" value="AdoMet_MTases"/>
    <property type="match status" value="1"/>
</dbReference>
<dbReference type="Pfam" id="PF08241">
    <property type="entry name" value="Methyltransf_11"/>
    <property type="match status" value="1"/>
</dbReference>
<organism evidence="5 6">
    <name type="scientific">Candidatus Scybalenecus merdavium</name>
    <dbReference type="NCBI Taxonomy" id="2840939"/>
    <lineage>
        <taxon>Bacteria</taxon>
        <taxon>Bacillati</taxon>
        <taxon>Bacillota</taxon>
        <taxon>Clostridia</taxon>
        <taxon>Eubacteriales</taxon>
        <taxon>Oscillospiraceae</taxon>
        <taxon>Oscillospiraceae incertae sedis</taxon>
        <taxon>Candidatus Scybalenecus</taxon>
    </lineage>
</organism>
<comment type="similarity">
    <text evidence="1">Belongs to the methyltransferase superfamily.</text>
</comment>
<dbReference type="PANTHER" id="PTHR44942">
    <property type="entry name" value="METHYLTRANSF_11 DOMAIN-CONTAINING PROTEIN"/>
    <property type="match status" value="1"/>
</dbReference>
<dbReference type="Proteomes" id="UP000824125">
    <property type="component" value="Unassembled WGS sequence"/>
</dbReference>
<reference evidence="5" key="1">
    <citation type="submission" date="2020-10" db="EMBL/GenBank/DDBJ databases">
        <authorList>
            <person name="Gilroy R."/>
        </authorList>
    </citation>
    <scope>NUCLEOTIDE SEQUENCE</scope>
    <source>
        <strain evidence="5">CHK176-6737</strain>
    </source>
</reference>
<evidence type="ECO:0000256" key="3">
    <source>
        <dbReference type="ARBA" id="ARBA00022679"/>
    </source>
</evidence>